<organism evidence="1 2">
    <name type="scientific">Dallia pectoralis</name>
    <name type="common">Alaska blackfish</name>
    <dbReference type="NCBI Taxonomy" id="75939"/>
    <lineage>
        <taxon>Eukaryota</taxon>
        <taxon>Metazoa</taxon>
        <taxon>Chordata</taxon>
        <taxon>Craniata</taxon>
        <taxon>Vertebrata</taxon>
        <taxon>Euteleostomi</taxon>
        <taxon>Actinopterygii</taxon>
        <taxon>Neopterygii</taxon>
        <taxon>Teleostei</taxon>
        <taxon>Protacanthopterygii</taxon>
        <taxon>Esociformes</taxon>
        <taxon>Umbridae</taxon>
        <taxon>Dallia</taxon>
    </lineage>
</organism>
<accession>A0ACC2F0C6</accession>
<evidence type="ECO:0000313" key="2">
    <source>
        <dbReference type="Proteomes" id="UP001157502"/>
    </source>
</evidence>
<sequence length="95" mass="10795">MLIILYKDLEFNLVIKRISSLQHSRGGGCVNVCMGSRTAKKVLLEQCLGVERSGAEMKEKVEKRCGEENHRGIDIEEKKKKHGWSSQEKHRSVGK</sequence>
<evidence type="ECO:0000313" key="1">
    <source>
        <dbReference type="EMBL" id="KAJ7984791.1"/>
    </source>
</evidence>
<dbReference type="EMBL" id="CM055764">
    <property type="protein sequence ID" value="KAJ7984791.1"/>
    <property type="molecule type" value="Genomic_DNA"/>
</dbReference>
<reference evidence="1" key="1">
    <citation type="submission" date="2021-05" db="EMBL/GenBank/DDBJ databases">
        <authorList>
            <person name="Pan Q."/>
            <person name="Jouanno E."/>
            <person name="Zahm M."/>
            <person name="Klopp C."/>
            <person name="Cabau C."/>
            <person name="Louis A."/>
            <person name="Berthelot C."/>
            <person name="Parey E."/>
            <person name="Roest Crollius H."/>
            <person name="Montfort J."/>
            <person name="Robinson-Rechavi M."/>
            <person name="Bouchez O."/>
            <person name="Lampietro C."/>
            <person name="Lopez Roques C."/>
            <person name="Donnadieu C."/>
            <person name="Postlethwait J."/>
            <person name="Bobe J."/>
            <person name="Dillon D."/>
            <person name="Chandos A."/>
            <person name="von Hippel F."/>
            <person name="Guiguen Y."/>
        </authorList>
    </citation>
    <scope>NUCLEOTIDE SEQUENCE</scope>
    <source>
        <strain evidence="1">YG-Jan2019</strain>
    </source>
</reference>
<proteinExistence type="predicted"/>
<name>A0ACC2F0C6_DALPE</name>
<keyword evidence="2" id="KW-1185">Reference proteome</keyword>
<protein>
    <submittedName>
        <fullName evidence="1">Uncharacterized protein</fullName>
    </submittedName>
</protein>
<dbReference type="Proteomes" id="UP001157502">
    <property type="component" value="Chromosome 37"/>
</dbReference>
<gene>
    <name evidence="1" type="ORF">DPEC_G00358440</name>
</gene>
<comment type="caution">
    <text evidence="1">The sequence shown here is derived from an EMBL/GenBank/DDBJ whole genome shotgun (WGS) entry which is preliminary data.</text>
</comment>